<evidence type="ECO:0000256" key="2">
    <source>
        <dbReference type="ARBA" id="ARBA00011534"/>
    </source>
</evidence>
<dbReference type="InterPro" id="IPR000719">
    <property type="entry name" value="Prot_kinase_dom"/>
</dbReference>
<dbReference type="InterPro" id="IPR011009">
    <property type="entry name" value="Kinase-like_dom_sf"/>
</dbReference>
<dbReference type="EC" id="2.7.11.1" evidence="3"/>
<feature type="non-terminal residue" evidence="11">
    <location>
        <position position="240"/>
    </location>
</feature>
<comment type="subunit">
    <text evidence="2">Component of the EKC/KEOPS complex composed of at least BUD32, CGI121, GON7, KAE1 and PCC1; the whole complex dimerizes.</text>
</comment>
<dbReference type="Proteomes" id="UP000799539">
    <property type="component" value="Unassembled WGS sequence"/>
</dbReference>
<organism evidence="11 12">
    <name type="scientific">Cercospora zeae-maydis SCOH1-5</name>
    <dbReference type="NCBI Taxonomy" id="717836"/>
    <lineage>
        <taxon>Eukaryota</taxon>
        <taxon>Fungi</taxon>
        <taxon>Dikarya</taxon>
        <taxon>Ascomycota</taxon>
        <taxon>Pezizomycotina</taxon>
        <taxon>Dothideomycetes</taxon>
        <taxon>Dothideomycetidae</taxon>
        <taxon>Mycosphaerellales</taxon>
        <taxon>Mycosphaerellaceae</taxon>
        <taxon>Cercospora</taxon>
    </lineage>
</organism>
<dbReference type="PANTHER" id="PTHR44329">
    <property type="entry name" value="SERINE/THREONINE-PROTEIN KINASE TNNI3K-RELATED"/>
    <property type="match status" value="1"/>
</dbReference>
<comment type="catalytic activity">
    <reaction evidence="9">
        <text>L-seryl-[protein] + ATP = O-phospho-L-seryl-[protein] + ADP + H(+)</text>
        <dbReference type="Rhea" id="RHEA:17989"/>
        <dbReference type="Rhea" id="RHEA-COMP:9863"/>
        <dbReference type="Rhea" id="RHEA-COMP:11604"/>
        <dbReference type="ChEBI" id="CHEBI:15378"/>
        <dbReference type="ChEBI" id="CHEBI:29999"/>
        <dbReference type="ChEBI" id="CHEBI:30616"/>
        <dbReference type="ChEBI" id="CHEBI:83421"/>
        <dbReference type="ChEBI" id="CHEBI:456216"/>
        <dbReference type="EC" id="2.7.11.1"/>
    </reaction>
</comment>
<gene>
    <name evidence="11" type="ORF">CERZMDRAFT_10589</name>
</gene>
<comment type="catalytic activity">
    <reaction evidence="8">
        <text>L-threonyl-[protein] + ATP = O-phospho-L-threonyl-[protein] + ADP + H(+)</text>
        <dbReference type="Rhea" id="RHEA:46608"/>
        <dbReference type="Rhea" id="RHEA-COMP:11060"/>
        <dbReference type="Rhea" id="RHEA-COMP:11605"/>
        <dbReference type="ChEBI" id="CHEBI:15378"/>
        <dbReference type="ChEBI" id="CHEBI:30013"/>
        <dbReference type="ChEBI" id="CHEBI:30616"/>
        <dbReference type="ChEBI" id="CHEBI:61977"/>
        <dbReference type="ChEBI" id="CHEBI:456216"/>
        <dbReference type="EC" id="2.7.11.1"/>
    </reaction>
</comment>
<dbReference type="Pfam" id="PF00069">
    <property type="entry name" value="Pkinase"/>
    <property type="match status" value="1"/>
</dbReference>
<dbReference type="InterPro" id="IPR008266">
    <property type="entry name" value="Tyr_kinase_AS"/>
</dbReference>
<evidence type="ECO:0000256" key="3">
    <source>
        <dbReference type="ARBA" id="ARBA00012513"/>
    </source>
</evidence>
<protein>
    <recommendedName>
        <fullName evidence="5">EKC/KEOPS complex subunit BUD32</fullName>
        <ecNumber evidence="3">2.7.11.1</ecNumber>
    </recommendedName>
    <alternativeName>
        <fullName evidence="6 7">Atypical Serine/threonine protein kinase BUD32</fullName>
    </alternativeName>
    <alternativeName>
        <fullName evidence="4">EKC/KEOPS complex subunit bud32</fullName>
    </alternativeName>
</protein>
<evidence type="ECO:0000256" key="4">
    <source>
        <dbReference type="ARBA" id="ARBA00013948"/>
    </source>
</evidence>
<evidence type="ECO:0000259" key="10">
    <source>
        <dbReference type="PROSITE" id="PS50011"/>
    </source>
</evidence>
<evidence type="ECO:0000256" key="9">
    <source>
        <dbReference type="ARBA" id="ARBA00048679"/>
    </source>
</evidence>
<sequence>RARILGGGATGEVRLMPEGSVEKRAWSHKDAKEDLKTEARVYKLLAENFDVQERFLKFLDYKPDIGKLSLEFMECGTLRDYLKAHAQIAYSQRAAWSRELTQGLEMLHSISVIHMDLTPANMLLNLNLELKIADFACSSVGGTNPSGTGGVRFYPEVTVTFKDDIFAAGSSMYEIFTNDCPCKEICSSQVVELYSMNRFPALSNTSVASTEMANIIRNCWMRIINSAAHLAKQVEQASRD</sequence>
<dbReference type="InterPro" id="IPR051681">
    <property type="entry name" value="Ser/Thr_Kinases-Pseudokinases"/>
</dbReference>
<feature type="non-terminal residue" evidence="11">
    <location>
        <position position="1"/>
    </location>
</feature>
<dbReference type="SUPFAM" id="SSF56112">
    <property type="entry name" value="Protein kinase-like (PK-like)"/>
    <property type="match status" value="1"/>
</dbReference>
<dbReference type="Gene3D" id="1.10.510.10">
    <property type="entry name" value="Transferase(Phosphotransferase) domain 1"/>
    <property type="match status" value="1"/>
</dbReference>
<evidence type="ECO:0000256" key="8">
    <source>
        <dbReference type="ARBA" id="ARBA00047899"/>
    </source>
</evidence>
<dbReference type="PROSITE" id="PS50011">
    <property type="entry name" value="PROTEIN_KINASE_DOM"/>
    <property type="match status" value="1"/>
</dbReference>
<evidence type="ECO:0000313" key="12">
    <source>
        <dbReference type="Proteomes" id="UP000799539"/>
    </source>
</evidence>
<reference evidence="11" key="1">
    <citation type="journal article" date="2020" name="Stud. Mycol.">
        <title>101 Dothideomycetes genomes: a test case for predicting lifestyles and emergence of pathogens.</title>
        <authorList>
            <person name="Haridas S."/>
            <person name="Albert R."/>
            <person name="Binder M."/>
            <person name="Bloem J."/>
            <person name="Labutti K."/>
            <person name="Salamov A."/>
            <person name="Andreopoulos B."/>
            <person name="Baker S."/>
            <person name="Barry K."/>
            <person name="Bills G."/>
            <person name="Bluhm B."/>
            <person name="Cannon C."/>
            <person name="Castanera R."/>
            <person name="Culley D."/>
            <person name="Daum C."/>
            <person name="Ezra D."/>
            <person name="Gonzalez J."/>
            <person name="Henrissat B."/>
            <person name="Kuo A."/>
            <person name="Liang C."/>
            <person name="Lipzen A."/>
            <person name="Lutzoni F."/>
            <person name="Magnuson J."/>
            <person name="Mondo S."/>
            <person name="Nolan M."/>
            <person name="Ohm R."/>
            <person name="Pangilinan J."/>
            <person name="Park H.-J."/>
            <person name="Ramirez L."/>
            <person name="Alfaro M."/>
            <person name="Sun H."/>
            <person name="Tritt A."/>
            <person name="Yoshinaga Y."/>
            <person name="Zwiers L.-H."/>
            <person name="Turgeon B."/>
            <person name="Goodwin S."/>
            <person name="Spatafora J."/>
            <person name="Crous P."/>
            <person name="Grigoriev I."/>
        </authorList>
    </citation>
    <scope>NUCLEOTIDE SEQUENCE</scope>
    <source>
        <strain evidence="11">SCOH1-5</strain>
    </source>
</reference>
<dbReference type="PROSITE" id="PS00109">
    <property type="entry name" value="PROTEIN_KINASE_TYR"/>
    <property type="match status" value="1"/>
</dbReference>
<accession>A0A6A6FD80</accession>
<proteinExistence type="predicted"/>
<name>A0A6A6FD80_9PEZI</name>
<evidence type="ECO:0000256" key="5">
    <source>
        <dbReference type="ARBA" id="ARBA00019973"/>
    </source>
</evidence>
<evidence type="ECO:0000256" key="6">
    <source>
        <dbReference type="ARBA" id="ARBA00030980"/>
    </source>
</evidence>
<dbReference type="EMBL" id="ML992677">
    <property type="protein sequence ID" value="KAF2211377.1"/>
    <property type="molecule type" value="Genomic_DNA"/>
</dbReference>
<dbReference type="GO" id="GO:0004674">
    <property type="term" value="F:protein serine/threonine kinase activity"/>
    <property type="evidence" value="ECO:0007669"/>
    <property type="project" value="UniProtKB-EC"/>
</dbReference>
<feature type="domain" description="Protein kinase" evidence="10">
    <location>
        <begin position="1"/>
        <end position="240"/>
    </location>
</feature>
<dbReference type="GO" id="GO:0005524">
    <property type="term" value="F:ATP binding"/>
    <property type="evidence" value="ECO:0007669"/>
    <property type="project" value="InterPro"/>
</dbReference>
<evidence type="ECO:0000313" key="11">
    <source>
        <dbReference type="EMBL" id="KAF2211377.1"/>
    </source>
</evidence>
<evidence type="ECO:0000256" key="1">
    <source>
        <dbReference type="ARBA" id="ARBA00003747"/>
    </source>
</evidence>
<dbReference type="AlphaFoldDB" id="A0A6A6FD80"/>
<comment type="function">
    <text evidence="1">Component of the EKC/KEOPS complex that is required for the formation of a threonylcarbamoyl group on adenosine at position 37 (t(6)A37) in tRNAs that read codons beginning with adenine. The complex is probably involved in the transfer of the threonylcarbamoyl moiety of threonylcarbamoyl-AMP (TC-AMP) to the N6 group of A37. BUD32 has ATPase activity in the context of the EKC/KEOPS complex and likely plays a supporting role to the catalytic subunit KAE1. The EKC/KEOPS complex also promotes both telomere uncapping and telomere elongation. The complex is required for efficient recruitment of transcriptional coactivators.</text>
</comment>
<dbReference type="OrthoDB" id="1668230at2759"/>
<evidence type="ECO:0000256" key="7">
    <source>
        <dbReference type="ARBA" id="ARBA00033194"/>
    </source>
</evidence>
<keyword evidence="12" id="KW-1185">Reference proteome</keyword>